<dbReference type="AlphaFoldDB" id="A0A0R1SAP7"/>
<dbReference type="OrthoDB" id="2787520at2"/>
<evidence type="ECO:0000256" key="3">
    <source>
        <dbReference type="ARBA" id="ARBA00022676"/>
    </source>
</evidence>
<keyword evidence="3" id="KW-0328">Glycosyltransferase</keyword>
<dbReference type="PANTHER" id="PTHR33908:SF11">
    <property type="entry name" value="MEMBRANE PROTEIN"/>
    <property type="match status" value="1"/>
</dbReference>
<dbReference type="GO" id="GO:0009103">
    <property type="term" value="P:lipopolysaccharide biosynthetic process"/>
    <property type="evidence" value="ECO:0007669"/>
    <property type="project" value="UniProtKB-ARBA"/>
</dbReference>
<keyword evidence="2" id="KW-1003">Cell membrane</keyword>
<feature type="transmembrane region" description="Helical" evidence="8">
    <location>
        <begin position="206"/>
        <end position="222"/>
    </location>
</feature>
<feature type="transmembrane region" description="Helical" evidence="8">
    <location>
        <begin position="159"/>
        <end position="177"/>
    </location>
</feature>
<reference evidence="9 10" key="1">
    <citation type="journal article" date="2015" name="Genome Announc.">
        <title>Expanding the biotechnology potential of lactobacilli through comparative genomics of 213 strains and associated genera.</title>
        <authorList>
            <person name="Sun Z."/>
            <person name="Harris H.M."/>
            <person name="McCann A."/>
            <person name="Guo C."/>
            <person name="Argimon S."/>
            <person name="Zhang W."/>
            <person name="Yang X."/>
            <person name="Jeffery I.B."/>
            <person name="Cooney J.C."/>
            <person name="Kagawa T.F."/>
            <person name="Liu W."/>
            <person name="Song Y."/>
            <person name="Salvetti E."/>
            <person name="Wrobel A."/>
            <person name="Rasinkangas P."/>
            <person name="Parkhill J."/>
            <person name="Rea M.C."/>
            <person name="O'Sullivan O."/>
            <person name="Ritari J."/>
            <person name="Douillard F.P."/>
            <person name="Paul Ross R."/>
            <person name="Yang R."/>
            <person name="Briner A.E."/>
            <person name="Felis G.E."/>
            <person name="de Vos W.M."/>
            <person name="Barrangou R."/>
            <person name="Klaenhammer T.R."/>
            <person name="Caufield P.W."/>
            <person name="Cui Y."/>
            <person name="Zhang H."/>
            <person name="O'Toole P.W."/>
        </authorList>
    </citation>
    <scope>NUCLEOTIDE SEQUENCE [LARGE SCALE GENOMIC DNA]</scope>
    <source>
        <strain evidence="9 10">DSM 14857</strain>
    </source>
</reference>
<evidence type="ECO:0000313" key="9">
    <source>
        <dbReference type="EMBL" id="KRL66159.1"/>
    </source>
</evidence>
<feature type="transmembrane region" description="Helical" evidence="8">
    <location>
        <begin position="428"/>
        <end position="446"/>
    </location>
</feature>
<organism evidence="9 10">
    <name type="scientific">Companilactobacillus versmoldensis DSM 14857 = KCTC 3814</name>
    <dbReference type="NCBI Taxonomy" id="1423815"/>
    <lineage>
        <taxon>Bacteria</taxon>
        <taxon>Bacillati</taxon>
        <taxon>Bacillota</taxon>
        <taxon>Bacilli</taxon>
        <taxon>Lactobacillales</taxon>
        <taxon>Lactobacillaceae</taxon>
        <taxon>Companilactobacillus</taxon>
    </lineage>
</organism>
<evidence type="ECO:0000256" key="1">
    <source>
        <dbReference type="ARBA" id="ARBA00004651"/>
    </source>
</evidence>
<feature type="transmembrane region" description="Helical" evidence="8">
    <location>
        <begin position="228"/>
        <end position="259"/>
    </location>
</feature>
<feature type="transmembrane region" description="Helical" evidence="8">
    <location>
        <begin position="271"/>
        <end position="293"/>
    </location>
</feature>
<evidence type="ECO:0000256" key="7">
    <source>
        <dbReference type="ARBA" id="ARBA00023136"/>
    </source>
</evidence>
<sequence>MVNKFQKIVSWIILVCVAIFTTLVFFQMWHNLFKNYLPFQPGRYGLILFGALIFTVLVGLALYKLRTDKQVLNWGILAIMMLAFAIVAVSWIHFVPSIQVSDFGHFWSRAPGALQGKAIYSFDNDYFAKWAYQTGFLVYVMGVVKIFGYHIIVIQYLNVVYQVLILLVTYLLVKQIFNNIKMARLSVLLLIINLDWFALNSQADNQYIGSLFFLLTFYLILQDKYWTYILAVITLALGCIVRPIGPVIIAGIVVFGIIYMLLKNNKFDFSAIGKIAIVIALYLVIFSGAGMLIKSSGLNSYGLSNRDSAWKFVIGLDYASNGVYDQALVNEFDLKDSRANMAKQEKKVVQEHIGFIKEDFRWLDLFKSKVSLLWSRRSTGIDFTSINVNHSPKTVDIVKFIGYAGSIITIIFSWIGSLRLFKFDYKDGLFLLLLPLMAFVIVQLLIEIQGRYRIEFIPILAILGGLGLNTIFDWIKTKWSGRHDRTV</sequence>
<comment type="caution">
    <text evidence="9">The sequence shown here is derived from an EMBL/GenBank/DDBJ whole genome shotgun (WGS) entry which is preliminary data.</text>
</comment>
<dbReference type="STRING" id="1423815.FC27_GL000784"/>
<protein>
    <recommendedName>
        <fullName evidence="11">Glycosyltransferase RgtA/B/C/D-like domain-containing protein</fullName>
    </recommendedName>
</protein>
<keyword evidence="10" id="KW-1185">Reference proteome</keyword>
<accession>A0A0R1SAP7</accession>
<evidence type="ECO:0000313" key="10">
    <source>
        <dbReference type="Proteomes" id="UP000051647"/>
    </source>
</evidence>
<keyword evidence="7 8" id="KW-0472">Membrane</keyword>
<evidence type="ECO:0000256" key="6">
    <source>
        <dbReference type="ARBA" id="ARBA00022989"/>
    </source>
</evidence>
<dbReference type="EMBL" id="AZFA01000019">
    <property type="protein sequence ID" value="KRL66159.1"/>
    <property type="molecule type" value="Genomic_DNA"/>
</dbReference>
<keyword evidence="4" id="KW-0808">Transferase</keyword>
<comment type="subcellular location">
    <subcellularLocation>
        <location evidence="1">Cell membrane</location>
        <topology evidence="1">Multi-pass membrane protein</topology>
    </subcellularLocation>
</comment>
<dbReference type="Proteomes" id="UP000051647">
    <property type="component" value="Unassembled WGS sequence"/>
</dbReference>
<dbReference type="InterPro" id="IPR050297">
    <property type="entry name" value="LipidA_mod_glycosyltrf_83"/>
</dbReference>
<name>A0A0R1SAP7_9LACO</name>
<gene>
    <name evidence="9" type="ORF">FC27_GL000784</name>
</gene>
<feature type="transmembrane region" description="Helical" evidence="8">
    <location>
        <begin position="12"/>
        <end position="32"/>
    </location>
</feature>
<feature type="transmembrane region" description="Helical" evidence="8">
    <location>
        <begin position="75"/>
        <end position="94"/>
    </location>
</feature>
<dbReference type="GO" id="GO:0005886">
    <property type="term" value="C:plasma membrane"/>
    <property type="evidence" value="ECO:0007669"/>
    <property type="project" value="UniProtKB-SubCell"/>
</dbReference>
<dbReference type="eggNOG" id="COG1807">
    <property type="taxonomic scope" value="Bacteria"/>
</dbReference>
<evidence type="ECO:0000256" key="8">
    <source>
        <dbReference type="SAM" id="Phobius"/>
    </source>
</evidence>
<evidence type="ECO:0008006" key="11">
    <source>
        <dbReference type="Google" id="ProtNLM"/>
    </source>
</evidence>
<dbReference type="GO" id="GO:0016763">
    <property type="term" value="F:pentosyltransferase activity"/>
    <property type="evidence" value="ECO:0007669"/>
    <property type="project" value="TreeGrafter"/>
</dbReference>
<dbReference type="PATRIC" id="fig|1423815.3.peg.794"/>
<evidence type="ECO:0000256" key="4">
    <source>
        <dbReference type="ARBA" id="ARBA00022679"/>
    </source>
</evidence>
<feature type="transmembrane region" description="Helical" evidence="8">
    <location>
        <begin position="452"/>
        <end position="475"/>
    </location>
</feature>
<dbReference type="PANTHER" id="PTHR33908">
    <property type="entry name" value="MANNOSYLTRANSFERASE YKCB-RELATED"/>
    <property type="match status" value="1"/>
</dbReference>
<proteinExistence type="predicted"/>
<dbReference type="RefSeq" id="WP_010624405.1">
    <property type="nucleotide sequence ID" value="NZ_AZFA01000019.1"/>
</dbReference>
<keyword evidence="5 8" id="KW-0812">Transmembrane</keyword>
<feature type="transmembrane region" description="Helical" evidence="8">
    <location>
        <begin position="44"/>
        <end position="63"/>
    </location>
</feature>
<evidence type="ECO:0000256" key="2">
    <source>
        <dbReference type="ARBA" id="ARBA00022475"/>
    </source>
</evidence>
<keyword evidence="6 8" id="KW-1133">Transmembrane helix</keyword>
<evidence type="ECO:0000256" key="5">
    <source>
        <dbReference type="ARBA" id="ARBA00022692"/>
    </source>
</evidence>
<feature type="transmembrane region" description="Helical" evidence="8">
    <location>
        <begin position="400"/>
        <end position="421"/>
    </location>
</feature>